<dbReference type="OMA" id="YSICDAC"/>
<dbReference type="Pfam" id="PF00569">
    <property type="entry name" value="ZZ"/>
    <property type="match status" value="2"/>
</dbReference>
<evidence type="ECO:0000256" key="1">
    <source>
        <dbReference type="ARBA" id="ARBA00022723"/>
    </source>
</evidence>
<reference evidence="6 7" key="1">
    <citation type="journal article" date="2011" name="Science">
        <title>Comparative functional genomics of the fission yeasts.</title>
        <authorList>
            <person name="Rhind N."/>
            <person name="Chen Z."/>
            <person name="Yassour M."/>
            <person name="Thompson D.A."/>
            <person name="Haas B.J."/>
            <person name="Habib N."/>
            <person name="Wapinski I."/>
            <person name="Roy S."/>
            <person name="Lin M.F."/>
            <person name="Heiman D.I."/>
            <person name="Young S.K."/>
            <person name="Furuya K."/>
            <person name="Guo Y."/>
            <person name="Pidoux A."/>
            <person name="Chen H.M."/>
            <person name="Robbertse B."/>
            <person name="Goldberg J.M."/>
            <person name="Aoki K."/>
            <person name="Bayne E.H."/>
            <person name="Berlin A.M."/>
            <person name="Desjardins C.A."/>
            <person name="Dobbs E."/>
            <person name="Dukaj L."/>
            <person name="Fan L."/>
            <person name="FitzGerald M.G."/>
            <person name="French C."/>
            <person name="Gujja S."/>
            <person name="Hansen K."/>
            <person name="Keifenheim D."/>
            <person name="Levin J.Z."/>
            <person name="Mosher R.A."/>
            <person name="Mueller C.A."/>
            <person name="Pfiffner J."/>
            <person name="Priest M."/>
            <person name="Russ C."/>
            <person name="Smialowska A."/>
            <person name="Swoboda P."/>
            <person name="Sykes S.M."/>
            <person name="Vaughn M."/>
            <person name="Vengrova S."/>
            <person name="Yoder R."/>
            <person name="Zeng Q."/>
            <person name="Allshire R."/>
            <person name="Baulcombe D."/>
            <person name="Birren B.W."/>
            <person name="Brown W."/>
            <person name="Ekwall K."/>
            <person name="Kellis M."/>
            <person name="Leatherwood J."/>
            <person name="Levin H."/>
            <person name="Margalit H."/>
            <person name="Martienssen R."/>
            <person name="Nieduszynski C.A."/>
            <person name="Spatafora J.W."/>
            <person name="Friedman N."/>
            <person name="Dalgaard J.Z."/>
            <person name="Baumann P."/>
            <person name="Niki H."/>
            <person name="Regev A."/>
            <person name="Nusbaum C."/>
        </authorList>
    </citation>
    <scope>NUCLEOTIDE SEQUENCE [LARGE SCALE GENOMIC DNA]</scope>
    <source>
        <strain evidence="7">yFS286</strain>
    </source>
</reference>
<keyword evidence="2 4" id="KW-0863">Zinc-finger</keyword>
<evidence type="ECO:0000256" key="2">
    <source>
        <dbReference type="ARBA" id="ARBA00022771"/>
    </source>
</evidence>
<dbReference type="AlphaFoldDB" id="S9R7V3"/>
<dbReference type="GO" id="GO:0008270">
    <property type="term" value="F:zinc ion binding"/>
    <property type="evidence" value="ECO:0007669"/>
    <property type="project" value="UniProtKB-KW"/>
</dbReference>
<accession>S9R7V3</accession>
<dbReference type="Proteomes" id="UP000016088">
    <property type="component" value="Unassembled WGS sequence"/>
</dbReference>
<dbReference type="Gene3D" id="3.30.60.90">
    <property type="match status" value="3"/>
</dbReference>
<dbReference type="Pfam" id="PF16158">
    <property type="entry name" value="N_BRCA1_IG"/>
    <property type="match status" value="1"/>
</dbReference>
<dbReference type="CDD" id="cd02340">
    <property type="entry name" value="ZZ_NBR1_like"/>
    <property type="match status" value="2"/>
</dbReference>
<feature type="domain" description="ZZ-type" evidence="5">
    <location>
        <begin position="181"/>
        <end position="232"/>
    </location>
</feature>
<dbReference type="Gene3D" id="2.60.40.10">
    <property type="entry name" value="Immunoglobulins"/>
    <property type="match status" value="1"/>
</dbReference>
<dbReference type="CDD" id="cd14947">
    <property type="entry name" value="NBR1_like"/>
    <property type="match status" value="1"/>
</dbReference>
<dbReference type="PROSITE" id="PS50135">
    <property type="entry name" value="ZF_ZZ_2"/>
    <property type="match status" value="3"/>
</dbReference>
<evidence type="ECO:0000259" key="5">
    <source>
        <dbReference type="PROSITE" id="PS50135"/>
    </source>
</evidence>
<dbReference type="SMART" id="SM00291">
    <property type="entry name" value="ZnF_ZZ"/>
    <property type="match status" value="3"/>
</dbReference>
<dbReference type="PROSITE" id="PS01357">
    <property type="entry name" value="ZF_ZZ_1"/>
    <property type="match status" value="1"/>
</dbReference>
<keyword evidence="7" id="KW-1185">Reference proteome</keyword>
<dbReference type="HOGENOM" id="CLU_765383_0_0_1"/>
<evidence type="ECO:0000313" key="7">
    <source>
        <dbReference type="Proteomes" id="UP000016088"/>
    </source>
</evidence>
<organism evidence="6 7">
    <name type="scientific">Schizosaccharomyces octosporus (strain yFS286)</name>
    <name type="common">Fission yeast</name>
    <name type="synonym">Octosporomyces octosporus</name>
    <dbReference type="NCBI Taxonomy" id="483514"/>
    <lineage>
        <taxon>Eukaryota</taxon>
        <taxon>Fungi</taxon>
        <taxon>Dikarya</taxon>
        <taxon>Ascomycota</taxon>
        <taxon>Taphrinomycotina</taxon>
        <taxon>Schizosaccharomycetes</taxon>
        <taxon>Schizosaccharomycetales</taxon>
        <taxon>Schizosaccharomycetaceae</taxon>
        <taxon>Schizosaccharomyces</taxon>
    </lineage>
</organism>
<dbReference type="VEuPathDB" id="FungiDB:SOCG_03530"/>
<dbReference type="RefSeq" id="XP_013017472.1">
    <property type="nucleotide sequence ID" value="XM_013162018.1"/>
</dbReference>
<feature type="domain" description="ZZ-type" evidence="5">
    <location>
        <begin position="34"/>
        <end position="89"/>
    </location>
</feature>
<evidence type="ECO:0000256" key="3">
    <source>
        <dbReference type="ARBA" id="ARBA00022833"/>
    </source>
</evidence>
<proteinExistence type="predicted"/>
<dbReference type="PANTHER" id="PTHR20930">
    <property type="entry name" value="OVARIAN CARCINOMA ANTIGEN CA125-RELATED"/>
    <property type="match status" value="1"/>
</dbReference>
<dbReference type="EMBL" id="KE503206">
    <property type="protein sequence ID" value="EPX74320.1"/>
    <property type="molecule type" value="Genomic_DNA"/>
</dbReference>
<protein>
    <submittedName>
        <fullName evidence="6">Transcription like zf-ZZ type zinc finger protein</fullName>
    </submittedName>
</protein>
<keyword evidence="1" id="KW-0479">Metal-binding</keyword>
<dbReference type="SUPFAM" id="SSF57850">
    <property type="entry name" value="RING/U-box"/>
    <property type="match status" value="3"/>
</dbReference>
<dbReference type="PANTHER" id="PTHR20930:SF0">
    <property type="entry name" value="PROTEIN ILRUN"/>
    <property type="match status" value="1"/>
</dbReference>
<dbReference type="InterPro" id="IPR043145">
    <property type="entry name" value="Znf_ZZ_sf"/>
</dbReference>
<feature type="domain" description="ZZ-type" evidence="5">
    <location>
        <begin position="105"/>
        <end position="156"/>
    </location>
</feature>
<gene>
    <name evidence="6" type="ORF">SOCG_03530</name>
</gene>
<name>S9R7V3_SCHOY</name>
<dbReference type="InterPro" id="IPR032350">
    <property type="entry name" value="Nbr1_FW"/>
</dbReference>
<sequence>MSTSSNHSTVSKSKDTGLQCHITSSTKLTFNEKSSSVACNSCLKLIYDQVYFHCKDCLDFDVCRSCYSNQKFTHSCLKASFKKVSQPLMNAPSALSSPFMRSSDFMYSICDACEQPIKNLRLKCGTCDDYDLCSSCFPSNEHTKTHSFVRITKSYPNGIQCFKFPPCFSSETQFSNASLVHRFSQCDSCHAHPIVGNRYKCLVCKDSDLCFECVNHTFHYNHEMICLTRSSTSCYPSVSKPKELNYDFQLIQDYLVPANPGPNSSCIKIWQLKNISSDVWPTPLYLKFNGGDKLISDDNSSTLPITRQVQPGESALIALSIRIPSAEVCKKTYFSFFQLVTESGSVFHKNLCFFYTIPKIND</sequence>
<dbReference type="OrthoDB" id="5344568at2759"/>
<evidence type="ECO:0000256" key="4">
    <source>
        <dbReference type="PROSITE-ProRule" id="PRU00228"/>
    </source>
</evidence>
<keyword evidence="3" id="KW-0862">Zinc</keyword>
<dbReference type="InterPro" id="IPR013783">
    <property type="entry name" value="Ig-like_fold"/>
</dbReference>
<evidence type="ECO:0000313" key="6">
    <source>
        <dbReference type="EMBL" id="EPX74320.1"/>
    </source>
</evidence>
<dbReference type="InterPro" id="IPR000433">
    <property type="entry name" value="Znf_ZZ"/>
</dbReference>
<dbReference type="eggNOG" id="KOG4582">
    <property type="taxonomic scope" value="Eukaryota"/>
</dbReference>
<dbReference type="GeneID" id="25032502"/>